<dbReference type="AlphaFoldDB" id="A0AB35U1P8"/>
<organism evidence="7 8">
    <name type="scientific">Grylomicrobium aquisgranensis</name>
    <dbReference type="NCBI Taxonomy" id="2926318"/>
    <lineage>
        <taxon>Bacteria</taxon>
        <taxon>Bacillati</taxon>
        <taxon>Bacillota</taxon>
        <taxon>Erysipelotrichia</taxon>
        <taxon>Erysipelotrichales</taxon>
        <taxon>Erysipelotrichaceae</taxon>
        <taxon>Grylomicrobium</taxon>
    </lineage>
</organism>
<accession>A0AB35U1P8</accession>
<dbReference type="InterPro" id="IPR038765">
    <property type="entry name" value="Papain-like_cys_pep_sf"/>
</dbReference>
<reference evidence="7 8" key="1">
    <citation type="submission" date="2022-03" db="EMBL/GenBank/DDBJ databases">
        <title>Novel taxa within the pig intestine.</title>
        <authorList>
            <person name="Wylensek D."/>
            <person name="Bishof K."/>
            <person name="Afrizal A."/>
            <person name="Clavel T."/>
        </authorList>
    </citation>
    <scope>NUCLEOTIDE SEQUENCE [LARGE SCALE GENOMIC DNA]</scope>
    <source>
        <strain evidence="7 8">CLA-KB-P133</strain>
    </source>
</reference>
<dbReference type="InterPro" id="IPR013783">
    <property type="entry name" value="Ig-like_fold"/>
</dbReference>
<dbReference type="Pfam" id="PF00877">
    <property type="entry name" value="NLPC_P60"/>
    <property type="match status" value="1"/>
</dbReference>
<dbReference type="Gene3D" id="2.60.40.10">
    <property type="entry name" value="Immunoglobulins"/>
    <property type="match status" value="1"/>
</dbReference>
<evidence type="ECO:0000313" key="8">
    <source>
        <dbReference type="Proteomes" id="UP001286174"/>
    </source>
</evidence>
<evidence type="ECO:0000259" key="6">
    <source>
        <dbReference type="PROSITE" id="PS51935"/>
    </source>
</evidence>
<feature type="coiled-coil region" evidence="5">
    <location>
        <begin position="176"/>
        <end position="217"/>
    </location>
</feature>
<dbReference type="EMBL" id="JALBUR010000012">
    <property type="protein sequence ID" value="MDX8419648.1"/>
    <property type="molecule type" value="Genomic_DNA"/>
</dbReference>
<dbReference type="SUPFAM" id="SSF54001">
    <property type="entry name" value="Cysteine proteinases"/>
    <property type="match status" value="1"/>
</dbReference>
<dbReference type="GO" id="GO:0008234">
    <property type="term" value="F:cysteine-type peptidase activity"/>
    <property type="evidence" value="ECO:0007669"/>
    <property type="project" value="UniProtKB-KW"/>
</dbReference>
<evidence type="ECO:0000313" key="7">
    <source>
        <dbReference type="EMBL" id="MDX8419648.1"/>
    </source>
</evidence>
<keyword evidence="2" id="KW-0645">Protease</keyword>
<comment type="caution">
    <text evidence="7">The sequence shown here is derived from an EMBL/GenBank/DDBJ whole genome shotgun (WGS) entry which is preliminary data.</text>
</comment>
<name>A0AB35U1P8_9FIRM</name>
<gene>
    <name evidence="7" type="ORF">MOZ60_06030</name>
</gene>
<sequence>MSTDTASLRIFEIDMNDQNPLATLKQKVIEERAGYDAAVNLNNINMDASSIYTDTFDRTKPGIQKVNISVSLVRSSDSTVGYDFTEYAAVKMVSPSGPQVILKQPSITLDLGTAFNYGDNIGYVSSTGGKLPAIKETDNVDINTEGTYTCTMTFYDTSGNSSEVSYDVTVKKPVEVVRAEEEAAAQEAAKQAADEAARKAQEEAEAQAAAAAQLQAQQIASLISSSSTTVNTGSGNSIVEFATSLIGSRYVWGGTSPATGFDCSGFTQYVYSQFGISLPRTSYGQENSGTLVSAADAQPGDLVTWNGHSAIYVGNGMVVNAMDPSNGVKECSMYAISNGNMQIHRVS</sequence>
<comment type="similarity">
    <text evidence="1">Belongs to the peptidase C40 family.</text>
</comment>
<keyword evidence="8" id="KW-1185">Reference proteome</keyword>
<feature type="domain" description="NlpC/P60" evidence="6">
    <location>
        <begin position="232"/>
        <end position="347"/>
    </location>
</feature>
<dbReference type="PROSITE" id="PS51935">
    <property type="entry name" value="NLPC_P60"/>
    <property type="match status" value="1"/>
</dbReference>
<keyword evidence="4" id="KW-0788">Thiol protease</keyword>
<proteinExistence type="inferred from homology"/>
<dbReference type="Gene3D" id="3.90.1720.10">
    <property type="entry name" value="endopeptidase domain like (from Nostoc punctiforme)"/>
    <property type="match status" value="1"/>
</dbReference>
<dbReference type="PANTHER" id="PTHR47053:SF1">
    <property type="entry name" value="MUREIN DD-ENDOPEPTIDASE MEPH-RELATED"/>
    <property type="match status" value="1"/>
</dbReference>
<evidence type="ECO:0000256" key="3">
    <source>
        <dbReference type="ARBA" id="ARBA00022801"/>
    </source>
</evidence>
<keyword evidence="3" id="KW-0378">Hydrolase</keyword>
<dbReference type="RefSeq" id="WP_370595988.1">
    <property type="nucleotide sequence ID" value="NZ_JALBUR010000012.1"/>
</dbReference>
<evidence type="ECO:0000256" key="2">
    <source>
        <dbReference type="ARBA" id="ARBA00022670"/>
    </source>
</evidence>
<protein>
    <submittedName>
        <fullName evidence="7">NlpC/P60 family protein</fullName>
    </submittedName>
</protein>
<dbReference type="InterPro" id="IPR051202">
    <property type="entry name" value="Peptidase_C40"/>
</dbReference>
<keyword evidence="5" id="KW-0175">Coiled coil</keyword>
<dbReference type="PANTHER" id="PTHR47053">
    <property type="entry name" value="MUREIN DD-ENDOPEPTIDASE MEPH-RELATED"/>
    <property type="match status" value="1"/>
</dbReference>
<evidence type="ECO:0000256" key="4">
    <source>
        <dbReference type="ARBA" id="ARBA00022807"/>
    </source>
</evidence>
<evidence type="ECO:0000256" key="5">
    <source>
        <dbReference type="SAM" id="Coils"/>
    </source>
</evidence>
<dbReference type="Proteomes" id="UP001286174">
    <property type="component" value="Unassembled WGS sequence"/>
</dbReference>
<dbReference type="GO" id="GO:0006508">
    <property type="term" value="P:proteolysis"/>
    <property type="evidence" value="ECO:0007669"/>
    <property type="project" value="UniProtKB-KW"/>
</dbReference>
<evidence type="ECO:0000256" key="1">
    <source>
        <dbReference type="ARBA" id="ARBA00007074"/>
    </source>
</evidence>
<dbReference type="InterPro" id="IPR000064">
    <property type="entry name" value="NLP_P60_dom"/>
</dbReference>